<evidence type="ECO:0000313" key="1">
    <source>
        <dbReference type="EMBL" id="RYJ43852.1"/>
    </source>
</evidence>
<dbReference type="RefSeq" id="WP_129750512.1">
    <property type="nucleotide sequence ID" value="NZ_JUIW01000004.1"/>
</dbReference>
<name>A0A444WDK0_9FLAO</name>
<comment type="caution">
    <text evidence="1">The sequence shown here is derived from an EMBL/GenBank/DDBJ whole genome shotgun (WGS) entry which is preliminary data.</text>
</comment>
<reference evidence="1 2" key="1">
    <citation type="submission" date="2014-12" db="EMBL/GenBank/DDBJ databases">
        <title>Genome sequence of Flavobacterium beibuense RSKm HC5.</title>
        <authorList>
            <person name="Kim J.F."/>
            <person name="Song J.Y."/>
            <person name="Kwak M.-J."/>
            <person name="Lee S.-W."/>
        </authorList>
    </citation>
    <scope>NUCLEOTIDE SEQUENCE [LARGE SCALE GENOMIC DNA]</scope>
    <source>
        <strain evidence="1 2">RSKm HC5</strain>
    </source>
</reference>
<dbReference type="EMBL" id="JUIW01000004">
    <property type="protein sequence ID" value="RYJ43852.1"/>
    <property type="molecule type" value="Genomic_DNA"/>
</dbReference>
<accession>A0A444WDK0</accession>
<keyword evidence="2" id="KW-1185">Reference proteome</keyword>
<dbReference type="Proteomes" id="UP000289775">
    <property type="component" value="Unassembled WGS sequence"/>
</dbReference>
<evidence type="ECO:0000313" key="2">
    <source>
        <dbReference type="Proteomes" id="UP000289775"/>
    </source>
</evidence>
<organism evidence="1 2">
    <name type="scientific">Flavobacterium beibuense</name>
    <dbReference type="NCBI Taxonomy" id="657326"/>
    <lineage>
        <taxon>Bacteria</taxon>
        <taxon>Pseudomonadati</taxon>
        <taxon>Bacteroidota</taxon>
        <taxon>Flavobacteriia</taxon>
        <taxon>Flavobacteriales</taxon>
        <taxon>Flavobacteriaceae</taxon>
        <taxon>Flavobacterium</taxon>
    </lineage>
</organism>
<protein>
    <submittedName>
        <fullName evidence="1">Uncharacterized protein</fullName>
    </submittedName>
</protein>
<gene>
    <name evidence="1" type="ORF">NU09_1360</name>
</gene>
<proteinExistence type="predicted"/>
<dbReference type="AlphaFoldDB" id="A0A444WDK0"/>
<dbReference type="OrthoDB" id="1435645at2"/>
<sequence length="123" mass="13888">MPLSLGLRDEENERINNQLKKLISLVFVPDGWSDTTADEELSGIGLSLEKLKGITPDELNNYLKDTGLDWANIELFADFMAGLSQKQEFENLKPKAVSLYSFIQTGSKMFSFDITNKIARLKQ</sequence>